<dbReference type="AlphaFoldDB" id="A0A1E1LYU3"/>
<reference evidence="4" key="1">
    <citation type="submission" date="2016-03" db="EMBL/GenBank/DDBJ databases">
        <authorList>
            <person name="Guldener U."/>
        </authorList>
    </citation>
    <scope>NUCLEOTIDE SEQUENCE [LARGE SCALE GENOMIC DNA]</scope>
</reference>
<evidence type="ECO:0000256" key="1">
    <source>
        <dbReference type="SAM" id="MobiDB-lite"/>
    </source>
</evidence>
<feature type="compositionally biased region" description="Polar residues" evidence="1">
    <location>
        <begin position="216"/>
        <end position="228"/>
    </location>
</feature>
<evidence type="ECO:0000256" key="2">
    <source>
        <dbReference type="SAM" id="Phobius"/>
    </source>
</evidence>
<dbReference type="EMBL" id="FJVC01000070">
    <property type="protein sequence ID" value="CZT42043.1"/>
    <property type="molecule type" value="Genomic_DNA"/>
</dbReference>
<keyword evidence="2" id="KW-1133">Transmembrane helix</keyword>
<keyword evidence="2" id="KW-0472">Membrane</keyword>
<keyword evidence="4" id="KW-1185">Reference proteome</keyword>
<feature type="transmembrane region" description="Helical" evidence="2">
    <location>
        <begin position="908"/>
        <end position="926"/>
    </location>
</feature>
<protein>
    <submittedName>
        <fullName evidence="3">Uncharacterized protein</fullName>
    </submittedName>
</protein>
<accession>A0A1E1LYU3</accession>
<feature type="compositionally biased region" description="Basic and acidic residues" evidence="1">
    <location>
        <begin position="248"/>
        <end position="258"/>
    </location>
</feature>
<feature type="compositionally biased region" description="Basic and acidic residues" evidence="1">
    <location>
        <begin position="389"/>
        <end position="405"/>
    </location>
</feature>
<keyword evidence="2" id="KW-0812">Transmembrane</keyword>
<feature type="region of interest" description="Disordered" evidence="1">
    <location>
        <begin position="1023"/>
        <end position="1052"/>
    </location>
</feature>
<feature type="region of interest" description="Disordered" evidence="1">
    <location>
        <begin position="201"/>
        <end position="228"/>
    </location>
</feature>
<feature type="region of interest" description="Disordered" evidence="1">
    <location>
        <begin position="126"/>
        <end position="159"/>
    </location>
</feature>
<evidence type="ECO:0000313" key="3">
    <source>
        <dbReference type="EMBL" id="CZT42043.1"/>
    </source>
</evidence>
<sequence length="1052" mass="117010">MDGCKLPSCPPSSYCKLHCHLNRKLSGKQHLSGDEAEVVQDYRQRRLEALNREENEKVGDHVEMNNHQSIKEMSKNDDPSNSELYDVHTAMPAKNKIFEPELHSEEKLTVQSQLNTQGFYIEERWHGSVSNDESSKRSGTNSSPAHDGYKTRISPSVKPQADVYTEKLSHAKSEGGQMTVSTPSPSISVVWGHDFRNEASHKAHYQDMQDSDSEDLSPSKSGTSSIFIGNSGMSLGKKTYGIIVGVDNEDRTSEKEVSKQPGPRQEEEDDESDTASITSSIQSVDSFSPSTGGSSISSVFGPEGAAERLVNLILFDTDISPLLKLALTLNDVHIFEAKLRRLLKDLGVNLRQECRSKEQRHAARFVRYRARNTAHIICNTLKSAAETSKHESANAERFVADRASDESGSDDSEQGENGFQQLEEFIRSSDAIKVLKKSLEGYIRSVEGGVQDVTRPMASPQKMDPVDFSEIEIQDMTMTNPNPHGIDMNEKFVAPELLVVDDFIDSLDSQGTPVVRVPCQSYLRGSGETIEVQMVMGQTGVSIAKHRLAWQCRCGKMVQDDFIELLPGGIDRYKESLLKESREAKEAASRHMKLHHGREANWVHRLTIASLSFATISWCFLLTVGTNKLLEIISLDITGPYLASIANFEIAAYTTAMASYVLAIILALYSDYVKLTRDSTCIKVAASTPEGRKVHSIFNWASTNLFHRKDIQGEASVESGLPLTELSSDIHVRSGIDNGIATRISTAERLFLLLCHDDGQYATRLKQLDMTVLGATTDQVIFEALRATYRSIRGKWTSKISLRTLVWIKFVHFEIYRGELVDVQKLDVLPPPDHFDYRYSPAPSDVTPPIGHKRMMHLFHNPECAGADSVCVSRFPKKLREQLKCCPIRGVNPGWGLQFVEDWDYRKFGIVTFVVFVFGSVVIAIMLTCLEKSVQDAFAVSAYMATLATISIGTTIQSRDSRTSSSTLANFAPEMHDSTTVFSSNDASIDGDIGDPLLDPTLDAMINPRAPLLGHCIANLLEGENPDSDSWASRKRFDEENSKERRKDLGIR</sequence>
<feature type="compositionally biased region" description="Polar residues" evidence="1">
    <location>
        <begin position="128"/>
        <end position="144"/>
    </location>
</feature>
<feature type="transmembrane region" description="Helical" evidence="2">
    <location>
        <begin position="650"/>
        <end position="669"/>
    </location>
</feature>
<dbReference type="Proteomes" id="UP000177625">
    <property type="component" value="Unassembled WGS sequence"/>
</dbReference>
<organism evidence="3 4">
    <name type="scientific">Rhynchosporium secalis</name>
    <name type="common">Barley scald fungus</name>
    <dbReference type="NCBI Taxonomy" id="38038"/>
    <lineage>
        <taxon>Eukaryota</taxon>
        <taxon>Fungi</taxon>
        <taxon>Dikarya</taxon>
        <taxon>Ascomycota</taxon>
        <taxon>Pezizomycotina</taxon>
        <taxon>Leotiomycetes</taxon>
        <taxon>Helotiales</taxon>
        <taxon>Ploettnerulaceae</taxon>
        <taxon>Rhynchosporium</taxon>
    </lineage>
</organism>
<feature type="region of interest" description="Disordered" evidence="1">
    <location>
        <begin position="389"/>
        <end position="416"/>
    </location>
</feature>
<proteinExistence type="predicted"/>
<gene>
    <name evidence="3" type="ORF">RSE6_01874</name>
</gene>
<evidence type="ECO:0000313" key="4">
    <source>
        <dbReference type="Proteomes" id="UP000177625"/>
    </source>
</evidence>
<feature type="compositionally biased region" description="Basic and acidic residues" evidence="1">
    <location>
        <begin position="1035"/>
        <end position="1052"/>
    </location>
</feature>
<feature type="transmembrane region" description="Helical" evidence="2">
    <location>
        <begin position="938"/>
        <end position="956"/>
    </location>
</feature>
<name>A0A1E1LYU3_RHYSE</name>
<feature type="compositionally biased region" description="Low complexity" evidence="1">
    <location>
        <begin position="283"/>
        <end position="299"/>
    </location>
</feature>
<feature type="region of interest" description="Disordered" evidence="1">
    <location>
        <begin position="246"/>
        <end position="299"/>
    </location>
</feature>